<accession>A0A506Y305</accession>
<name>A0A506Y305_9MICO</name>
<comment type="caution">
    <text evidence="1">The sequence shown here is derived from an EMBL/GenBank/DDBJ whole genome shotgun (WGS) entry which is preliminary data.</text>
</comment>
<dbReference type="OrthoDB" id="5069744at2"/>
<evidence type="ECO:0000313" key="1">
    <source>
        <dbReference type="EMBL" id="TPW75807.1"/>
    </source>
</evidence>
<dbReference type="Proteomes" id="UP000316252">
    <property type="component" value="Unassembled WGS sequence"/>
</dbReference>
<sequence length="187" mass="20280">MTSAKNIRRKLEAGIGADRFVRVERDLRHADRIDGFVLAVGSEWALLAATGDGGHPDGLAAVRVRDISSVSWDDSFESRFARTLPSWPLTAPGEPRLDSTTEVLAYLGDHHALIGIEKETERSALWIGAIESIDRKNVWLDEVTPAATWSGPLGYKLKRITSVHAGGVYLSALAVIAGETPPRAVEV</sequence>
<organism evidence="1 2">
    <name type="scientific">Schumannella soli</name>
    <dbReference type="NCBI Taxonomy" id="2590779"/>
    <lineage>
        <taxon>Bacteria</taxon>
        <taxon>Bacillati</taxon>
        <taxon>Actinomycetota</taxon>
        <taxon>Actinomycetes</taxon>
        <taxon>Micrococcales</taxon>
        <taxon>Microbacteriaceae</taxon>
        <taxon>Schumannella</taxon>
    </lineage>
</organism>
<evidence type="ECO:0000313" key="2">
    <source>
        <dbReference type="Proteomes" id="UP000316252"/>
    </source>
</evidence>
<keyword evidence="2" id="KW-1185">Reference proteome</keyword>
<protein>
    <submittedName>
        <fullName evidence="1">Uncharacterized protein</fullName>
    </submittedName>
</protein>
<proteinExistence type="predicted"/>
<dbReference type="AlphaFoldDB" id="A0A506Y305"/>
<dbReference type="EMBL" id="VHQG01000002">
    <property type="protein sequence ID" value="TPW75807.1"/>
    <property type="molecule type" value="Genomic_DNA"/>
</dbReference>
<reference evidence="1 2" key="1">
    <citation type="submission" date="2019-06" db="EMBL/GenBank/DDBJ databases">
        <authorList>
            <person name="Li F."/>
        </authorList>
    </citation>
    <scope>NUCLEOTIDE SEQUENCE [LARGE SCALE GENOMIC DNA]</scope>
    <source>
        <strain evidence="1 2">10F1D-1</strain>
    </source>
</reference>
<gene>
    <name evidence="1" type="ORF">FJ657_08060</name>
</gene>
<dbReference type="RefSeq" id="WP_141163167.1">
    <property type="nucleotide sequence ID" value="NZ_VHQG01000002.1"/>
</dbReference>